<keyword evidence="1" id="KW-0067">ATP-binding</keyword>
<dbReference type="Gene3D" id="3.30.200.20">
    <property type="entry name" value="Phosphorylase Kinase, domain 1"/>
    <property type="match status" value="1"/>
</dbReference>
<name>A0A1I7XVA7_HETBA</name>
<keyword evidence="2" id="KW-1185">Reference proteome</keyword>
<sequence>MQFIFHYVVDKTGYNSLVLIIHGKAFISDELQSISLRSLQWLETLGKGGFGRVELVKSEGKTFALKVR</sequence>
<keyword evidence="1" id="KW-0547">Nucleotide-binding</keyword>
<dbReference type="SUPFAM" id="SSF56112">
    <property type="entry name" value="Protein kinase-like (PK-like)"/>
    <property type="match status" value="1"/>
</dbReference>
<evidence type="ECO:0000313" key="3">
    <source>
        <dbReference type="WBParaSite" id="Hba_21443"/>
    </source>
</evidence>
<protein>
    <submittedName>
        <fullName evidence="3">Protein kinase domain-containing protein</fullName>
    </submittedName>
</protein>
<reference evidence="3" key="1">
    <citation type="submission" date="2016-11" db="UniProtKB">
        <authorList>
            <consortium name="WormBaseParasite"/>
        </authorList>
    </citation>
    <scope>IDENTIFICATION</scope>
</reference>
<dbReference type="InterPro" id="IPR017441">
    <property type="entry name" value="Protein_kinase_ATP_BS"/>
</dbReference>
<dbReference type="GO" id="GO:0005524">
    <property type="term" value="F:ATP binding"/>
    <property type="evidence" value="ECO:0007669"/>
    <property type="project" value="UniProtKB-UniRule"/>
</dbReference>
<dbReference type="PROSITE" id="PS00107">
    <property type="entry name" value="PROTEIN_KINASE_ATP"/>
    <property type="match status" value="1"/>
</dbReference>
<proteinExistence type="predicted"/>
<dbReference type="WBParaSite" id="Hba_21443">
    <property type="protein sequence ID" value="Hba_21443"/>
    <property type="gene ID" value="Hba_21443"/>
</dbReference>
<feature type="binding site" evidence="1">
    <location>
        <position position="66"/>
    </location>
    <ligand>
        <name>ATP</name>
        <dbReference type="ChEBI" id="CHEBI:30616"/>
    </ligand>
</feature>
<dbReference type="Proteomes" id="UP000095283">
    <property type="component" value="Unplaced"/>
</dbReference>
<organism evidence="2 3">
    <name type="scientific">Heterorhabditis bacteriophora</name>
    <name type="common">Entomopathogenic nematode worm</name>
    <dbReference type="NCBI Taxonomy" id="37862"/>
    <lineage>
        <taxon>Eukaryota</taxon>
        <taxon>Metazoa</taxon>
        <taxon>Ecdysozoa</taxon>
        <taxon>Nematoda</taxon>
        <taxon>Chromadorea</taxon>
        <taxon>Rhabditida</taxon>
        <taxon>Rhabditina</taxon>
        <taxon>Rhabditomorpha</taxon>
        <taxon>Strongyloidea</taxon>
        <taxon>Heterorhabditidae</taxon>
        <taxon>Heterorhabditis</taxon>
    </lineage>
</organism>
<accession>A0A1I7XVA7</accession>
<dbReference type="AlphaFoldDB" id="A0A1I7XVA7"/>
<dbReference type="InterPro" id="IPR011009">
    <property type="entry name" value="Kinase-like_dom_sf"/>
</dbReference>
<evidence type="ECO:0000313" key="2">
    <source>
        <dbReference type="Proteomes" id="UP000095283"/>
    </source>
</evidence>
<evidence type="ECO:0000256" key="1">
    <source>
        <dbReference type="PROSITE-ProRule" id="PRU10141"/>
    </source>
</evidence>